<evidence type="ECO:0000313" key="1">
    <source>
        <dbReference type="EMBL" id="MDQ2589296.1"/>
    </source>
</evidence>
<dbReference type="Proteomes" id="UP001225605">
    <property type="component" value="Unassembled WGS sequence"/>
</dbReference>
<proteinExistence type="predicted"/>
<sequence>MDVFVDWHAGVGGVDVERLSSRWGADPVLSLPDAVEVSAEGLDVLAGNLAAEGIQADGWPVLEVVGARAQAVVDALGEVGFEAVVARGGRAGHTDVHTFADAPVAPVDAVLVSDVNGPVYRRRSNAWVDEADLVLFKAAGTGSLKVAQEKALHAFVEVLAEQERVRVERGLLGPEVRVTGTYALNVGRMIEGRLVQEGVNLPVEVVTGTESTTPSGVTEVWVEWSAPPSSTGSGAFPVELFWRATPRSRGVAEHPGHPVSLDFAPNAWELTTTQRDEIDALVEDLRTSVRARREVGRPFPVVVVSGTRAQAVQPALRRGGVPSSVVEGGRAGGADVFVDWRIEAEGADGARWGVAPRLSVPDAGVVDPAELTALAREVSADGGARPAGWPLLEVTGPRAQAVVDVLEDAGVRAVVVRGGRAGHTDVHTA</sequence>
<evidence type="ECO:0000313" key="2">
    <source>
        <dbReference type="Proteomes" id="UP001225605"/>
    </source>
</evidence>
<comment type="caution">
    <text evidence="1">The sequence shown here is derived from an EMBL/GenBank/DDBJ whole genome shotgun (WGS) entry which is preliminary data.</text>
</comment>
<gene>
    <name evidence="1" type="ORF">CKY47_36355</name>
</gene>
<dbReference type="EMBL" id="NSDM01000046">
    <property type="protein sequence ID" value="MDQ2589296.1"/>
    <property type="molecule type" value="Genomic_DNA"/>
</dbReference>
<reference evidence="1 2" key="1">
    <citation type="submission" date="2017-06" db="EMBL/GenBank/DDBJ databases">
        <title>Cultured bacterium strain Saccharothrix yanglingensis Hhs.015.</title>
        <authorList>
            <person name="Xia Y."/>
        </authorList>
    </citation>
    <scope>NUCLEOTIDE SEQUENCE [LARGE SCALE GENOMIC DNA]</scope>
    <source>
        <strain evidence="1 2">Hhs.015</strain>
    </source>
</reference>
<protein>
    <submittedName>
        <fullName evidence="1">Uncharacterized protein</fullName>
    </submittedName>
</protein>
<feature type="non-terminal residue" evidence="1">
    <location>
        <position position="429"/>
    </location>
</feature>
<organism evidence="1 2">
    <name type="scientific">Saccharothrix yanglingensis</name>
    <dbReference type="NCBI Taxonomy" id="659496"/>
    <lineage>
        <taxon>Bacteria</taxon>
        <taxon>Bacillati</taxon>
        <taxon>Actinomycetota</taxon>
        <taxon>Actinomycetes</taxon>
        <taxon>Pseudonocardiales</taxon>
        <taxon>Pseudonocardiaceae</taxon>
        <taxon>Saccharothrix</taxon>
    </lineage>
</organism>
<dbReference type="RefSeq" id="WP_306750997.1">
    <property type="nucleotide sequence ID" value="NZ_NSDM01000046.1"/>
</dbReference>
<name>A0ABU0XBF7_9PSEU</name>
<accession>A0ABU0XBF7</accession>
<keyword evidence="2" id="KW-1185">Reference proteome</keyword>